<dbReference type="PANTHER" id="PTHR43662:SF3">
    <property type="entry name" value="DOMAIN PROTEIN, PUTATIVE (AFU_ORTHOLOGUE AFUA_6G11970)-RELATED"/>
    <property type="match status" value="1"/>
</dbReference>
<keyword evidence="4" id="KW-1185">Reference proteome</keyword>
<sequence length="455" mass="49286">MAFEAISKLVLLATLLCAANAQYWIFGGTRPIVTTRLDPVISPDAIGSHVHSVVGASRFKDVYDPADLVQSNCTTIPVQPDKSNYWAPQLYHQDQQTGELTPIPTTFNIYYLQRNGPTDQPIKAFPEGLRMVAGDTNRRSYNASSHADQAITFVCQDFSGAHNNDPDWAERPNFFDHNCPDGMRAQVFFPSCWDGVNLDSADHKSHMSYPIQNFNGGDCPDTHPVQLISLFYEMMVTVDKFDYWGPGTWVLANGDTTGYGHHGDFQNGWDVDLLQQAIDQCANVVANVQDCPPLAANFNQASADACVLETDIVNEDTGFSSPIRVLPGCNPLWNGTGPRPTCTGLSTPSLVPAQTALPLGWSEVGCIAEGTNGRALTGASTTSPTMTRAACASFCASKGFSLAGVEFSDECYCDNQMRNGATNGTVTWNECTNFCAGNSNEICGGPMRLTLLVTN</sequence>
<dbReference type="STRING" id="1328759.A0A5C2S950"/>
<feature type="signal peptide" evidence="1">
    <location>
        <begin position="1"/>
        <end position="21"/>
    </location>
</feature>
<evidence type="ECO:0000256" key="1">
    <source>
        <dbReference type="SAM" id="SignalP"/>
    </source>
</evidence>
<protein>
    <submittedName>
        <fullName evidence="3">WSC-domain-containing protein</fullName>
    </submittedName>
</protein>
<keyword evidence="1" id="KW-0732">Signal</keyword>
<gene>
    <name evidence="3" type="ORF">L227DRAFT_611330</name>
</gene>
<proteinExistence type="predicted"/>
<accession>A0A5C2S950</accession>
<feature type="domain" description="WSC" evidence="2">
    <location>
        <begin position="360"/>
        <end position="455"/>
    </location>
</feature>
<dbReference type="EMBL" id="ML122266">
    <property type="protein sequence ID" value="RPD60385.1"/>
    <property type="molecule type" value="Genomic_DNA"/>
</dbReference>
<dbReference type="SMART" id="SM00321">
    <property type="entry name" value="WSC"/>
    <property type="match status" value="1"/>
</dbReference>
<dbReference type="PANTHER" id="PTHR43662">
    <property type="match status" value="1"/>
</dbReference>
<evidence type="ECO:0000259" key="2">
    <source>
        <dbReference type="PROSITE" id="PS51212"/>
    </source>
</evidence>
<evidence type="ECO:0000313" key="4">
    <source>
        <dbReference type="Proteomes" id="UP000313359"/>
    </source>
</evidence>
<dbReference type="InterPro" id="IPR018535">
    <property type="entry name" value="DUF1996"/>
</dbReference>
<dbReference type="AlphaFoldDB" id="A0A5C2S950"/>
<dbReference type="Pfam" id="PF09362">
    <property type="entry name" value="DUF1996"/>
    <property type="match status" value="1"/>
</dbReference>
<dbReference type="PROSITE" id="PS51212">
    <property type="entry name" value="WSC"/>
    <property type="match status" value="1"/>
</dbReference>
<dbReference type="Pfam" id="PF01822">
    <property type="entry name" value="WSC"/>
    <property type="match status" value="1"/>
</dbReference>
<evidence type="ECO:0000313" key="3">
    <source>
        <dbReference type="EMBL" id="RPD60385.1"/>
    </source>
</evidence>
<dbReference type="InterPro" id="IPR002889">
    <property type="entry name" value="WSC_carb-bd"/>
</dbReference>
<feature type="chain" id="PRO_5023093771" evidence="1">
    <location>
        <begin position="22"/>
        <end position="455"/>
    </location>
</feature>
<name>A0A5C2S950_9APHY</name>
<reference evidence="3" key="1">
    <citation type="journal article" date="2018" name="Genome Biol. Evol.">
        <title>Genomics and development of Lentinus tigrinus, a white-rot wood-decaying mushroom with dimorphic fruiting bodies.</title>
        <authorList>
            <person name="Wu B."/>
            <person name="Xu Z."/>
            <person name="Knudson A."/>
            <person name="Carlson A."/>
            <person name="Chen N."/>
            <person name="Kovaka S."/>
            <person name="LaButti K."/>
            <person name="Lipzen A."/>
            <person name="Pennachio C."/>
            <person name="Riley R."/>
            <person name="Schakwitz W."/>
            <person name="Umezawa K."/>
            <person name="Ohm R.A."/>
            <person name="Grigoriev I.V."/>
            <person name="Nagy L.G."/>
            <person name="Gibbons J."/>
            <person name="Hibbett D."/>
        </authorList>
    </citation>
    <scope>NUCLEOTIDE SEQUENCE [LARGE SCALE GENOMIC DNA]</scope>
    <source>
        <strain evidence="3">ALCF2SS1-6</strain>
    </source>
</reference>
<organism evidence="3 4">
    <name type="scientific">Lentinus tigrinus ALCF2SS1-6</name>
    <dbReference type="NCBI Taxonomy" id="1328759"/>
    <lineage>
        <taxon>Eukaryota</taxon>
        <taxon>Fungi</taxon>
        <taxon>Dikarya</taxon>
        <taxon>Basidiomycota</taxon>
        <taxon>Agaricomycotina</taxon>
        <taxon>Agaricomycetes</taxon>
        <taxon>Polyporales</taxon>
        <taxon>Polyporaceae</taxon>
        <taxon>Lentinus</taxon>
    </lineage>
</organism>
<dbReference type="Proteomes" id="UP000313359">
    <property type="component" value="Unassembled WGS sequence"/>
</dbReference>
<dbReference type="OrthoDB" id="74764at2759"/>